<name>A0ABR9VU67_9SYNC</name>
<dbReference type="PANTHER" id="PTHR33925:SF1">
    <property type="entry name" value="PROTEIN ACCUMULATION AND REPLICATION OF CHLOROPLASTS 6, CHLOROPLASTIC"/>
    <property type="match status" value="1"/>
</dbReference>
<dbReference type="Pfam" id="PF00226">
    <property type="entry name" value="DnaJ"/>
    <property type="match status" value="1"/>
</dbReference>
<proteinExistence type="predicted"/>
<dbReference type="PANTHER" id="PTHR33925">
    <property type="entry name" value="PLASTID DIVISION PROTEIN CDP1, CHLOROPLASTIC-RELATED"/>
    <property type="match status" value="1"/>
</dbReference>
<keyword evidence="2" id="KW-0812">Transmembrane</keyword>
<dbReference type="InterPro" id="IPR057137">
    <property type="entry name" value="CDP1-like_a_solenoid_2"/>
</dbReference>
<sequence>MFIPLDFYRILGIPPQSGGETIEQAYQDRLLQLPRREFSDAAVAIRNQLLAIAYETLRDPEKRQAYDQEWWGAMDEALGEALPLTTPELECSPEQKIGALLILLDLGEYELVLKYGEPVLHDPNPPAGGMPQDYLLSVILAHWELSRERWQQQQYEFAATASLKAIARLQQDNDFPALEAEIRQELYRLRPYRILELLAKAGQGEEQRQQGLALLQAMVQDRGGIEGKGEDYSGLGNDDFLKFIHQLRCHLTVAEQNALFLPESQRPSLVASYLAVHSLMAEGVKEHEPMAIVEAKSLVTQLENCQDLALEKAICELLLGQTEIVLAAIDQGDPKIVAGLESKLAAGEDPLTAFYTFTEQWLEEEIAPYFRDLSPETLSPNAYFNNPSVQQYLEQLEPDSLTTDNSFASPALLSTATESETPMVHSSAALPDRPLTPTVPPRRGRSPRRSRDDVFPSADNVSGLAVTTLSPAIAYDTDSLGTNGIGGDGASNGFSGNSPLEPISDHKPPRRRKKRVTIKPVRFGIFLLCLAGIVGGATALIINRTGDPLGSLLEDPLDVSLDQPSALIPDEATSRNLILSQPNFNQQVGQMVVQNWLDSKKLAFGQNYDVGALQNVLAPNLLAQQRGRAQRDQSQKIYHQYEHKLQILDYQVSPQDPNRATVTARVEEISQPFTLANQKQKGAATKDDLTVRYQLVRHQGVWKIAQIQVVNSPR</sequence>
<accession>A0ABR9VU67</accession>
<feature type="domain" description="J" evidence="3">
    <location>
        <begin position="6"/>
        <end position="70"/>
    </location>
</feature>
<dbReference type="InterPro" id="IPR025344">
    <property type="entry name" value="CDP1-like_IMS"/>
</dbReference>
<dbReference type="Gene3D" id="1.10.287.110">
    <property type="entry name" value="DnaJ domain"/>
    <property type="match status" value="1"/>
</dbReference>
<dbReference type="InterPro" id="IPR001623">
    <property type="entry name" value="DnaJ_domain"/>
</dbReference>
<evidence type="ECO:0000313" key="4">
    <source>
        <dbReference type="EMBL" id="MBE9254900.1"/>
    </source>
</evidence>
<organism evidence="4 5">
    <name type="scientific">Synechocystis salina LEGE 00031</name>
    <dbReference type="NCBI Taxonomy" id="1828736"/>
    <lineage>
        <taxon>Bacteria</taxon>
        <taxon>Bacillati</taxon>
        <taxon>Cyanobacteriota</taxon>
        <taxon>Cyanophyceae</taxon>
        <taxon>Synechococcales</taxon>
        <taxon>Merismopediaceae</taxon>
        <taxon>Synechocystis</taxon>
    </lineage>
</organism>
<dbReference type="EMBL" id="JADEVV010000042">
    <property type="protein sequence ID" value="MBE9254900.1"/>
    <property type="molecule type" value="Genomic_DNA"/>
</dbReference>
<feature type="transmembrane region" description="Helical" evidence="2">
    <location>
        <begin position="520"/>
        <end position="542"/>
    </location>
</feature>
<comment type="caution">
    <text evidence="4">The sequence shown here is derived from an EMBL/GenBank/DDBJ whole genome shotgun (WGS) entry which is preliminary data.</text>
</comment>
<dbReference type="SMART" id="SM00271">
    <property type="entry name" value="DnaJ"/>
    <property type="match status" value="1"/>
</dbReference>
<feature type="region of interest" description="Disordered" evidence="1">
    <location>
        <begin position="484"/>
        <end position="514"/>
    </location>
</feature>
<evidence type="ECO:0000259" key="3">
    <source>
        <dbReference type="PROSITE" id="PS50076"/>
    </source>
</evidence>
<dbReference type="SUPFAM" id="SSF46565">
    <property type="entry name" value="Chaperone J-domain"/>
    <property type="match status" value="1"/>
</dbReference>
<keyword evidence="5" id="KW-1185">Reference proteome</keyword>
<dbReference type="InterPro" id="IPR036869">
    <property type="entry name" value="J_dom_sf"/>
</dbReference>
<dbReference type="Pfam" id="PF13355">
    <property type="entry name" value="ARC6-like_IMS"/>
    <property type="match status" value="1"/>
</dbReference>
<dbReference type="Pfam" id="PF25515">
    <property type="entry name" value="Arm_PDR"/>
    <property type="match status" value="1"/>
</dbReference>
<dbReference type="InterPro" id="IPR044685">
    <property type="entry name" value="CPD1-like"/>
</dbReference>
<dbReference type="CDD" id="cd06257">
    <property type="entry name" value="DnaJ"/>
    <property type="match status" value="1"/>
</dbReference>
<gene>
    <name evidence="4" type="ORF">IQ217_13835</name>
</gene>
<keyword evidence="2" id="KW-0472">Membrane</keyword>
<dbReference type="InterPro" id="IPR058032">
    <property type="entry name" value="CDP1-like_a_solenoid_1"/>
</dbReference>
<keyword evidence="2" id="KW-1133">Transmembrane helix</keyword>
<dbReference type="RefSeq" id="WP_194020390.1">
    <property type="nucleotide sequence ID" value="NZ_JADEVV010000042.1"/>
</dbReference>
<protein>
    <submittedName>
        <fullName evidence="4">DUF4101 domain-containing protein</fullName>
    </submittedName>
</protein>
<feature type="region of interest" description="Disordered" evidence="1">
    <location>
        <begin position="416"/>
        <end position="458"/>
    </location>
</feature>
<evidence type="ECO:0000313" key="5">
    <source>
        <dbReference type="Proteomes" id="UP000658720"/>
    </source>
</evidence>
<dbReference type="PROSITE" id="PS50076">
    <property type="entry name" value="DNAJ_2"/>
    <property type="match status" value="1"/>
</dbReference>
<dbReference type="Proteomes" id="UP000658720">
    <property type="component" value="Unassembled WGS sequence"/>
</dbReference>
<reference evidence="4 5" key="1">
    <citation type="submission" date="2020-10" db="EMBL/GenBank/DDBJ databases">
        <authorList>
            <person name="Castelo-Branco R."/>
            <person name="Eusebio N."/>
            <person name="Adriana R."/>
            <person name="Vieira A."/>
            <person name="Brugerolle De Fraissinette N."/>
            <person name="Rezende De Castro R."/>
            <person name="Schneider M.P."/>
            <person name="Vasconcelos V."/>
            <person name="Leao P.N."/>
        </authorList>
    </citation>
    <scope>NUCLEOTIDE SEQUENCE [LARGE SCALE GENOMIC DNA]</scope>
    <source>
        <strain evidence="4 5">LEGE 00031</strain>
    </source>
</reference>
<evidence type="ECO:0000256" key="1">
    <source>
        <dbReference type="SAM" id="MobiDB-lite"/>
    </source>
</evidence>
<evidence type="ECO:0000256" key="2">
    <source>
        <dbReference type="SAM" id="Phobius"/>
    </source>
</evidence>
<dbReference type="Pfam" id="PF23468">
    <property type="entry name" value="ARC6"/>
    <property type="match status" value="1"/>
</dbReference>